<organism evidence="2 3">
    <name type="scientific">Heterorhabditis bacteriophora</name>
    <name type="common">Entomopathogenic nematode worm</name>
    <dbReference type="NCBI Taxonomy" id="37862"/>
    <lineage>
        <taxon>Eukaryota</taxon>
        <taxon>Metazoa</taxon>
        <taxon>Ecdysozoa</taxon>
        <taxon>Nematoda</taxon>
        <taxon>Chromadorea</taxon>
        <taxon>Rhabditida</taxon>
        <taxon>Rhabditina</taxon>
        <taxon>Rhabditomorpha</taxon>
        <taxon>Strongyloidea</taxon>
        <taxon>Heterorhabditidae</taxon>
        <taxon>Heterorhabditis</taxon>
    </lineage>
</organism>
<evidence type="ECO:0000313" key="2">
    <source>
        <dbReference type="Proteomes" id="UP000095283"/>
    </source>
</evidence>
<sequence length="85" mass="9761">MPRNSANNGKEAERSREKMKDKTKDKNIKEATEQPMEVQEPASSTFASNNKTIDADRKSSRPTDELKLLQVNHFNSLSIFIFIYN</sequence>
<feature type="compositionally biased region" description="Basic and acidic residues" evidence="1">
    <location>
        <begin position="10"/>
        <end position="32"/>
    </location>
</feature>
<accession>A0A1I7X383</accession>
<proteinExistence type="predicted"/>
<dbReference type="Proteomes" id="UP000095283">
    <property type="component" value="Unplaced"/>
</dbReference>
<dbReference type="AlphaFoldDB" id="A0A1I7X383"/>
<feature type="region of interest" description="Disordered" evidence="1">
    <location>
        <begin position="1"/>
        <end position="62"/>
    </location>
</feature>
<reference evidence="3" key="1">
    <citation type="submission" date="2016-11" db="UniProtKB">
        <authorList>
            <consortium name="WormBaseParasite"/>
        </authorList>
    </citation>
    <scope>IDENTIFICATION</scope>
</reference>
<evidence type="ECO:0000313" key="3">
    <source>
        <dbReference type="WBParaSite" id="Hba_11928"/>
    </source>
</evidence>
<dbReference type="WBParaSite" id="Hba_11928">
    <property type="protein sequence ID" value="Hba_11928"/>
    <property type="gene ID" value="Hba_11928"/>
</dbReference>
<protein>
    <submittedName>
        <fullName evidence="3">Uncharacterized protein</fullName>
    </submittedName>
</protein>
<evidence type="ECO:0000256" key="1">
    <source>
        <dbReference type="SAM" id="MobiDB-lite"/>
    </source>
</evidence>
<keyword evidence="2" id="KW-1185">Reference proteome</keyword>
<feature type="compositionally biased region" description="Polar residues" evidence="1">
    <location>
        <begin position="41"/>
        <end position="52"/>
    </location>
</feature>
<name>A0A1I7X383_HETBA</name>
<feature type="compositionally biased region" description="Basic and acidic residues" evidence="1">
    <location>
        <begin position="53"/>
        <end position="62"/>
    </location>
</feature>